<dbReference type="AlphaFoldDB" id="A0A916F9G9"/>
<evidence type="ECO:0000313" key="2">
    <source>
        <dbReference type="Proteomes" id="UP000675882"/>
    </source>
</evidence>
<gene>
    <name evidence="1" type="ORF">NTGZN8_180074</name>
</gene>
<comment type="caution">
    <text evidence="1">The sequence shown here is derived from an EMBL/GenBank/DDBJ whole genome shotgun (WGS) entry which is preliminary data.</text>
</comment>
<dbReference type="Proteomes" id="UP000675882">
    <property type="component" value="Unassembled WGS sequence"/>
</dbReference>
<evidence type="ECO:0000313" key="1">
    <source>
        <dbReference type="EMBL" id="CAE6708269.1"/>
    </source>
</evidence>
<reference evidence="1" key="1">
    <citation type="submission" date="2021-02" db="EMBL/GenBank/DDBJ databases">
        <authorList>
            <person name="Han P."/>
        </authorList>
    </citation>
    <scope>NUCLEOTIDE SEQUENCE</scope>
    <source>
        <strain evidence="1">Candidatus Nitrotoga sp. ZN8</strain>
    </source>
</reference>
<name>A0A916F9G9_9PROT</name>
<accession>A0A916F9G9</accession>
<organism evidence="1 2">
    <name type="scientific">Candidatus Nitrotoga fabula</name>
    <dbReference type="NCBI Taxonomy" id="2182327"/>
    <lineage>
        <taxon>Bacteria</taxon>
        <taxon>Pseudomonadati</taxon>
        <taxon>Pseudomonadota</taxon>
        <taxon>Betaproteobacteria</taxon>
        <taxon>Nitrosomonadales</taxon>
        <taxon>Gallionellaceae</taxon>
        <taxon>Candidatus Nitrotoga</taxon>
    </lineage>
</organism>
<sequence length="45" mass="5338">MTMGQLVFATGIFEFYLKRTWWEIFLSGIDLRDSLKGMECYNRAV</sequence>
<protein>
    <submittedName>
        <fullName evidence="1">Uncharacterized protein</fullName>
    </submittedName>
</protein>
<proteinExistence type="predicted"/>
<keyword evidence="2" id="KW-1185">Reference proteome</keyword>
<dbReference type="EMBL" id="CAJNBL010000010">
    <property type="protein sequence ID" value="CAE6708269.1"/>
    <property type="molecule type" value="Genomic_DNA"/>
</dbReference>